<dbReference type="InterPro" id="IPR042099">
    <property type="entry name" value="ANL_N_sf"/>
</dbReference>
<feature type="domain" description="AMP-binding enzyme C-terminal" evidence="2">
    <location>
        <begin position="422"/>
        <end position="500"/>
    </location>
</feature>
<dbReference type="AlphaFoldDB" id="A0A1H5IMF8"/>
<dbReference type="InterPro" id="IPR020845">
    <property type="entry name" value="AMP-binding_CS"/>
</dbReference>
<dbReference type="PROSITE" id="PS00455">
    <property type="entry name" value="AMP_BINDING"/>
    <property type="match status" value="1"/>
</dbReference>
<dbReference type="InterPro" id="IPR000873">
    <property type="entry name" value="AMP-dep_synth/lig_dom"/>
</dbReference>
<evidence type="ECO:0000259" key="2">
    <source>
        <dbReference type="Pfam" id="PF13193"/>
    </source>
</evidence>
<dbReference type="RefSeq" id="WP_084317929.1">
    <property type="nucleotide sequence ID" value="NZ_FNTY01000002.1"/>
</dbReference>
<evidence type="ECO:0000313" key="3">
    <source>
        <dbReference type="EMBL" id="SEE41244.1"/>
    </source>
</evidence>
<reference evidence="3 4" key="1">
    <citation type="submission" date="2016-10" db="EMBL/GenBank/DDBJ databases">
        <authorList>
            <person name="de Groot N.N."/>
        </authorList>
    </citation>
    <scope>NUCLEOTIDE SEQUENCE [LARGE SCALE GENOMIC DNA]</scope>
    <source>
        <strain evidence="3 4">BS3662</strain>
    </source>
</reference>
<sequence length="515" mass="56313">MSDKHPLLYPGAHATRTPEKPAVIMAESGETLTYAALDTYANRLGRLYQWLGLKPGDHVAYCLENRLECPAVQWGAHYVGLYYTFISTRLTGAEAAYIVADCEAQVLLVSAKTAPAILDAVRALPRPPQIYSLDPVPGVKLFDDALSAFDGSPIRDAVEGSEMLYSSGTTGRPKGVKPNLTGLPLGSTAVIAGLMQRGFGVNEESLYYSPSPYYHAAPMKWGQGMTILGGTLVMAEKFDAENTLKAIERYRVTHSQWVPTMFHRLLALPQEVSRRYDLSSQRVAVHAGAPCPVPTKQAMIAWWGPILAEFYSCTESIGSTMVDSKTALERPGTVGRAILGELHIIGGDGEEVPVGEDGLVYFANGPKFSYHKDPEKTAEALNDKGWATVGDIGHLDADGFLYLTDRKNNMIISGGVNVYPQETENVLVTHPKVFDVAVIGTPHSDFGEEVRAVVQLEPGVEVCASLTEELIAFCREQLSPIKCPRVIDFVDTLPREPNGKLLKRLLRDEYRARMS</sequence>
<dbReference type="Pfam" id="PF13193">
    <property type="entry name" value="AMP-binding_C"/>
    <property type="match status" value="1"/>
</dbReference>
<dbReference type="Gene3D" id="3.40.50.12780">
    <property type="entry name" value="N-terminal domain of ligase-like"/>
    <property type="match status" value="1"/>
</dbReference>
<dbReference type="InterPro" id="IPR045851">
    <property type="entry name" value="AMP-bd_C_sf"/>
</dbReference>
<proteinExistence type="predicted"/>
<dbReference type="PANTHER" id="PTHR24096:SF323">
    <property type="entry name" value="BLR3536 PROTEIN"/>
    <property type="match status" value="1"/>
</dbReference>
<accession>A0A1H5IMF8</accession>
<dbReference type="SUPFAM" id="SSF56801">
    <property type="entry name" value="Acetyl-CoA synthetase-like"/>
    <property type="match status" value="1"/>
</dbReference>
<evidence type="ECO:0000313" key="4">
    <source>
        <dbReference type="Proteomes" id="UP000198985"/>
    </source>
</evidence>
<dbReference type="GO" id="GO:0016405">
    <property type="term" value="F:CoA-ligase activity"/>
    <property type="evidence" value="ECO:0007669"/>
    <property type="project" value="TreeGrafter"/>
</dbReference>
<dbReference type="PANTHER" id="PTHR24096">
    <property type="entry name" value="LONG-CHAIN-FATTY-ACID--COA LIGASE"/>
    <property type="match status" value="1"/>
</dbReference>
<protein>
    <submittedName>
        <fullName evidence="3">Fatty-acyl-CoA synthase</fullName>
    </submittedName>
</protein>
<dbReference type="Proteomes" id="UP000198985">
    <property type="component" value="Unassembled WGS sequence"/>
</dbReference>
<gene>
    <name evidence="3" type="ORF">SAMN04490194_2131</name>
</gene>
<dbReference type="EMBL" id="FNTY01000002">
    <property type="protein sequence ID" value="SEE41244.1"/>
    <property type="molecule type" value="Genomic_DNA"/>
</dbReference>
<dbReference type="InterPro" id="IPR025110">
    <property type="entry name" value="AMP-bd_C"/>
</dbReference>
<name>A0A1H5IMF8_9PSED</name>
<dbReference type="Pfam" id="PF00501">
    <property type="entry name" value="AMP-binding"/>
    <property type="match status" value="1"/>
</dbReference>
<organism evidence="3 4">
    <name type="scientific">Pseudomonas migulae</name>
    <dbReference type="NCBI Taxonomy" id="78543"/>
    <lineage>
        <taxon>Bacteria</taxon>
        <taxon>Pseudomonadati</taxon>
        <taxon>Pseudomonadota</taxon>
        <taxon>Gammaproteobacteria</taxon>
        <taxon>Pseudomonadales</taxon>
        <taxon>Pseudomonadaceae</taxon>
        <taxon>Pseudomonas</taxon>
    </lineage>
</organism>
<feature type="domain" description="AMP-dependent synthetase/ligase" evidence="1">
    <location>
        <begin position="13"/>
        <end position="363"/>
    </location>
</feature>
<evidence type="ECO:0000259" key="1">
    <source>
        <dbReference type="Pfam" id="PF00501"/>
    </source>
</evidence>
<dbReference type="Gene3D" id="3.30.300.30">
    <property type="match status" value="1"/>
</dbReference>